<proteinExistence type="predicted"/>
<dbReference type="Gene3D" id="3.40.50.1240">
    <property type="entry name" value="Phosphoglycerate mutase-like"/>
    <property type="match status" value="1"/>
</dbReference>
<evidence type="ECO:0000313" key="4">
    <source>
        <dbReference type="Proteomes" id="UP000228533"/>
    </source>
</evidence>
<dbReference type="GO" id="GO:0016791">
    <property type="term" value="F:phosphatase activity"/>
    <property type="evidence" value="ECO:0007669"/>
    <property type="project" value="TreeGrafter"/>
</dbReference>
<organism evidence="3 4">
    <name type="scientific">Candidatus Falkowbacteria bacterium CG10_big_fil_rev_8_21_14_0_10_37_14</name>
    <dbReference type="NCBI Taxonomy" id="1974561"/>
    <lineage>
        <taxon>Bacteria</taxon>
        <taxon>Candidatus Falkowiibacteriota</taxon>
    </lineage>
</organism>
<dbReference type="Pfam" id="PF00300">
    <property type="entry name" value="His_Phos_1"/>
    <property type="match status" value="1"/>
</dbReference>
<accession>A0A2M6WT47</accession>
<reference evidence="4" key="1">
    <citation type="submission" date="2017-09" db="EMBL/GenBank/DDBJ databases">
        <title>Depth-based differentiation of microbial function through sediment-hosted aquifers and enrichment of novel symbionts in the deep terrestrial subsurface.</title>
        <authorList>
            <person name="Probst A.J."/>
            <person name="Ladd B."/>
            <person name="Jarett J.K."/>
            <person name="Geller-Mcgrath D.E."/>
            <person name="Sieber C.M.K."/>
            <person name="Emerson J.B."/>
            <person name="Anantharaman K."/>
            <person name="Thomas B.C."/>
            <person name="Malmstrom R."/>
            <person name="Stieglmeier M."/>
            <person name="Klingl A."/>
            <person name="Woyke T."/>
            <person name="Ryan C.M."/>
            <person name="Banfield J.F."/>
        </authorList>
    </citation>
    <scope>NUCLEOTIDE SEQUENCE [LARGE SCALE GENOMIC DNA]</scope>
</reference>
<dbReference type="SMART" id="SM00855">
    <property type="entry name" value="PGAM"/>
    <property type="match status" value="1"/>
</dbReference>
<dbReference type="PANTHER" id="PTHR48100">
    <property type="entry name" value="BROAD-SPECIFICITY PHOSPHATASE YOR283W-RELATED"/>
    <property type="match status" value="1"/>
</dbReference>
<feature type="binding site" evidence="2">
    <location>
        <position position="58"/>
    </location>
    <ligand>
        <name>substrate</name>
    </ligand>
</feature>
<name>A0A2M6WT47_9BACT</name>
<protein>
    <submittedName>
        <fullName evidence="3">Histidine phosphatase family protein</fullName>
    </submittedName>
</protein>
<dbReference type="GO" id="GO:0005829">
    <property type="term" value="C:cytosol"/>
    <property type="evidence" value="ECO:0007669"/>
    <property type="project" value="TreeGrafter"/>
</dbReference>
<gene>
    <name evidence="3" type="ORF">COT94_02900</name>
</gene>
<feature type="active site" description="Proton donor/acceptor" evidence="1">
    <location>
        <position position="83"/>
    </location>
</feature>
<dbReference type="SUPFAM" id="SSF53254">
    <property type="entry name" value="Phosphoglycerate mutase-like"/>
    <property type="match status" value="1"/>
</dbReference>
<dbReference type="InterPro" id="IPR013078">
    <property type="entry name" value="His_Pase_superF_clade-1"/>
</dbReference>
<dbReference type="InterPro" id="IPR001345">
    <property type="entry name" value="PG/BPGM_mutase_AS"/>
</dbReference>
<evidence type="ECO:0000256" key="1">
    <source>
        <dbReference type="PIRSR" id="PIRSR613078-1"/>
    </source>
</evidence>
<dbReference type="PROSITE" id="PS00175">
    <property type="entry name" value="PG_MUTASE"/>
    <property type="match status" value="1"/>
</dbReference>
<dbReference type="PANTHER" id="PTHR48100:SF44">
    <property type="entry name" value="PHOSPHATASE C1620.13-RELATED"/>
    <property type="match status" value="1"/>
</dbReference>
<feature type="binding site" evidence="2">
    <location>
        <begin position="8"/>
        <end position="15"/>
    </location>
    <ligand>
        <name>substrate</name>
    </ligand>
</feature>
<dbReference type="CDD" id="cd07067">
    <property type="entry name" value="HP_PGM_like"/>
    <property type="match status" value="1"/>
</dbReference>
<sequence length="189" mass="21371">MSKVYLVRHGECTDNKQHILNGHRESFLTALGRKQIKETGQKLADKKITAIFSSPLARTLESAKIIASLNDIEVVQIVPSLIERDFGFLTGHPTLDIKRLAKKVEIINGIEYFFSGEGVESFPKVYKRAQSFWKKLVTYNIKGNVVVVTHGDIGMMLKASAEGWDWQTGLHKAFWKNGEILEVKLKTKK</sequence>
<dbReference type="InterPro" id="IPR050275">
    <property type="entry name" value="PGM_Phosphatase"/>
</dbReference>
<dbReference type="AlphaFoldDB" id="A0A2M6WT47"/>
<feature type="active site" description="Tele-phosphohistidine intermediate" evidence="1">
    <location>
        <position position="9"/>
    </location>
</feature>
<evidence type="ECO:0000313" key="3">
    <source>
        <dbReference type="EMBL" id="PIT95973.1"/>
    </source>
</evidence>
<comment type="caution">
    <text evidence="3">The sequence shown here is derived from an EMBL/GenBank/DDBJ whole genome shotgun (WGS) entry which is preliminary data.</text>
</comment>
<dbReference type="EMBL" id="PFAM01000016">
    <property type="protein sequence ID" value="PIT95973.1"/>
    <property type="molecule type" value="Genomic_DNA"/>
</dbReference>
<dbReference type="InterPro" id="IPR029033">
    <property type="entry name" value="His_PPase_superfam"/>
</dbReference>
<evidence type="ECO:0000256" key="2">
    <source>
        <dbReference type="PIRSR" id="PIRSR613078-2"/>
    </source>
</evidence>
<dbReference type="Proteomes" id="UP000228533">
    <property type="component" value="Unassembled WGS sequence"/>
</dbReference>